<feature type="compositionally biased region" description="Basic and acidic residues" evidence="1">
    <location>
        <begin position="87"/>
        <end position="102"/>
    </location>
</feature>
<sequence>MAVNQSQVDHILSTASADDPEVKLQNLQDEVDLLKKSVKKLLIDLRERMNEMDNPFIVAPNLPPLAELPEKKAEELPEPFEEEKEEPDIKEITDIKSTDNESALEAKEEILSNLHERFEDIRTMAQPVPAGTNPAERPRLQKLHQLFEWISRMVKKYGHDRLEIMTGTYHEMGYISDDAYRQINEIARLMPESIGEFHEISSEEFVSELYLLNRILIPEDSSLDREMIEVIMEKKETEVIDTKKESKDDSGYEEDWIELLEKV</sequence>
<dbReference type="HOGENOM" id="CLU_081492_0_0_2"/>
<evidence type="ECO:0000313" key="2">
    <source>
        <dbReference type="EMBL" id="ADN36804.1"/>
    </source>
</evidence>
<gene>
    <name evidence="2" type="ordered locus">Mpet_2056</name>
</gene>
<organism evidence="2 3">
    <name type="scientific">Methanolacinia petrolearia (strain DSM 11571 / OCM 486 / SEBR 4847)</name>
    <name type="common">Methanoplanus petrolearius</name>
    <dbReference type="NCBI Taxonomy" id="679926"/>
    <lineage>
        <taxon>Archaea</taxon>
        <taxon>Methanobacteriati</taxon>
        <taxon>Methanobacteriota</taxon>
        <taxon>Stenosarchaea group</taxon>
        <taxon>Methanomicrobia</taxon>
        <taxon>Methanomicrobiales</taxon>
        <taxon>Methanomicrobiaceae</taxon>
        <taxon>Methanolacinia</taxon>
    </lineage>
</organism>
<dbReference type="EMBL" id="CP002117">
    <property type="protein sequence ID" value="ADN36804.1"/>
    <property type="molecule type" value="Genomic_DNA"/>
</dbReference>
<evidence type="ECO:0000256" key="1">
    <source>
        <dbReference type="SAM" id="MobiDB-lite"/>
    </source>
</evidence>
<dbReference type="OrthoDB" id="142358at2157"/>
<dbReference type="RefSeq" id="WP_013329981.1">
    <property type="nucleotide sequence ID" value="NC_014507.1"/>
</dbReference>
<dbReference type="STRING" id="679926.Mpet_2056"/>
<name>E1RJJ8_METP4</name>
<feature type="compositionally biased region" description="Acidic residues" evidence="1">
    <location>
        <begin position="76"/>
        <end position="86"/>
    </location>
</feature>
<protein>
    <submittedName>
        <fullName evidence="2">Uncharacterized protein</fullName>
    </submittedName>
</protein>
<dbReference type="KEGG" id="mpi:Mpet_2056"/>
<dbReference type="eggNOG" id="arCOG02396">
    <property type="taxonomic scope" value="Archaea"/>
</dbReference>
<dbReference type="Proteomes" id="UP000006565">
    <property type="component" value="Chromosome"/>
</dbReference>
<accession>E1RJJ8</accession>
<reference evidence="2 3" key="1">
    <citation type="journal article" date="2010" name="Stand. Genomic Sci.">
        <title>Complete genome sequence of Methanoplanus petrolearius type strain (SEBR 4847).</title>
        <authorList>
            <person name="Brambilla E."/>
            <person name="Djao O.D."/>
            <person name="Daligault H."/>
            <person name="Lapidus A."/>
            <person name="Lucas S."/>
            <person name="Hammon N."/>
            <person name="Nolan M."/>
            <person name="Tice H."/>
            <person name="Cheng J.F."/>
            <person name="Han C."/>
            <person name="Tapia R."/>
            <person name="Goodwin L."/>
            <person name="Pitluck S."/>
            <person name="Liolios K."/>
            <person name="Ivanova N."/>
            <person name="Mavromatis K."/>
            <person name="Mikhailova N."/>
            <person name="Pati A."/>
            <person name="Chen A."/>
            <person name="Palaniappan K."/>
            <person name="Land M."/>
            <person name="Hauser L."/>
            <person name="Chang Y.J."/>
            <person name="Jeffries C.D."/>
            <person name="Rohde M."/>
            <person name="Spring S."/>
            <person name="Sikorski J."/>
            <person name="Goker M."/>
            <person name="Woyke T."/>
            <person name="Bristow J."/>
            <person name="Eisen J.A."/>
            <person name="Markowitz V."/>
            <person name="Hugenholtz P."/>
            <person name="Kyrpides N.C."/>
            <person name="Klenk H.P."/>
        </authorList>
    </citation>
    <scope>NUCLEOTIDE SEQUENCE [LARGE SCALE GENOMIC DNA]</scope>
    <source>
        <strain evidence="3">DSM 11571 / OCM 486 / SEBR 4847</strain>
    </source>
</reference>
<dbReference type="AlphaFoldDB" id="E1RJJ8"/>
<evidence type="ECO:0000313" key="3">
    <source>
        <dbReference type="Proteomes" id="UP000006565"/>
    </source>
</evidence>
<keyword evidence="3" id="KW-1185">Reference proteome</keyword>
<proteinExistence type="predicted"/>
<dbReference type="GeneID" id="9744537"/>
<feature type="region of interest" description="Disordered" evidence="1">
    <location>
        <begin position="73"/>
        <end position="102"/>
    </location>
</feature>